<gene>
    <name evidence="7" type="ORF">ACFQDL_21350</name>
</gene>
<dbReference type="EMBL" id="JBHSWE010000001">
    <property type="protein sequence ID" value="MFC6672330.1"/>
    <property type="molecule type" value="Genomic_DNA"/>
</dbReference>
<comment type="catalytic activity">
    <reaction evidence="1">
        <text>ATP + protein L-histidine = ADP + protein N-phospho-L-histidine.</text>
        <dbReference type="EC" id="2.7.13.3"/>
    </reaction>
</comment>
<dbReference type="PANTHER" id="PTHR43711">
    <property type="entry name" value="TWO-COMPONENT HISTIDINE KINASE"/>
    <property type="match status" value="1"/>
</dbReference>
<name>A0ABW2A4H7_9GAMM</name>
<organism evidence="7 8">
    <name type="scientific">Marinobacterium aestuariivivens</name>
    <dbReference type="NCBI Taxonomy" id="1698799"/>
    <lineage>
        <taxon>Bacteria</taxon>
        <taxon>Pseudomonadati</taxon>
        <taxon>Pseudomonadota</taxon>
        <taxon>Gammaproteobacteria</taxon>
        <taxon>Oceanospirillales</taxon>
        <taxon>Oceanospirillaceae</taxon>
        <taxon>Marinobacterium</taxon>
    </lineage>
</organism>
<keyword evidence="4 7" id="KW-0418">Kinase</keyword>
<protein>
    <recommendedName>
        <fullName evidence="2">histidine kinase</fullName>
        <ecNumber evidence="2">2.7.13.3</ecNumber>
    </recommendedName>
</protein>
<evidence type="ECO:0000259" key="6">
    <source>
        <dbReference type="PROSITE" id="PS50109"/>
    </source>
</evidence>
<evidence type="ECO:0000256" key="3">
    <source>
        <dbReference type="ARBA" id="ARBA00022679"/>
    </source>
</evidence>
<dbReference type="PROSITE" id="PS50109">
    <property type="entry name" value="HIS_KIN"/>
    <property type="match status" value="1"/>
</dbReference>
<keyword evidence="3" id="KW-0808">Transferase</keyword>
<evidence type="ECO:0000313" key="8">
    <source>
        <dbReference type="Proteomes" id="UP001596422"/>
    </source>
</evidence>
<dbReference type="Gene3D" id="3.30.565.10">
    <property type="entry name" value="Histidine kinase-like ATPase, C-terminal domain"/>
    <property type="match status" value="1"/>
</dbReference>
<comment type="caution">
    <text evidence="7">The sequence shown here is derived from an EMBL/GenBank/DDBJ whole genome shotgun (WGS) entry which is preliminary data.</text>
</comment>
<proteinExistence type="predicted"/>
<evidence type="ECO:0000256" key="2">
    <source>
        <dbReference type="ARBA" id="ARBA00012438"/>
    </source>
</evidence>
<dbReference type="InterPro" id="IPR036890">
    <property type="entry name" value="HATPase_C_sf"/>
</dbReference>
<feature type="domain" description="Histidine kinase" evidence="6">
    <location>
        <begin position="1"/>
        <end position="166"/>
    </location>
</feature>
<reference evidence="8" key="1">
    <citation type="journal article" date="2019" name="Int. J. Syst. Evol. Microbiol.">
        <title>The Global Catalogue of Microorganisms (GCM) 10K type strain sequencing project: providing services to taxonomists for standard genome sequencing and annotation.</title>
        <authorList>
            <consortium name="The Broad Institute Genomics Platform"/>
            <consortium name="The Broad Institute Genome Sequencing Center for Infectious Disease"/>
            <person name="Wu L."/>
            <person name="Ma J."/>
        </authorList>
    </citation>
    <scope>NUCLEOTIDE SEQUENCE [LARGE SCALE GENOMIC DNA]</scope>
    <source>
        <strain evidence="8">NBRC 111756</strain>
    </source>
</reference>
<dbReference type="InterPro" id="IPR050736">
    <property type="entry name" value="Sensor_HK_Regulatory"/>
</dbReference>
<accession>A0ABW2A4H7</accession>
<evidence type="ECO:0000256" key="4">
    <source>
        <dbReference type="ARBA" id="ARBA00022777"/>
    </source>
</evidence>
<sequence>MNAARLLVSTLRERQLADRDGYLVERVHLALEGAEELLTDLLDISKLDQNAVRPDISDFPLLTLLEPLASELQSVAENEGLRLRLRPSRLSIRSDSRLLTRILRNLLSNALRYTREGGVLLGVRRRGDRLSIQVWDSGDGIEPDKLEEIFREFHQLPDHHPGSAVASAWGWRSSTGSPGCWSTPSRCARRREGAPCSRSRCRWRPARRNRTRRI</sequence>
<dbReference type="Proteomes" id="UP001596422">
    <property type="component" value="Unassembled WGS sequence"/>
</dbReference>
<dbReference type="SMART" id="SM00387">
    <property type="entry name" value="HATPase_c"/>
    <property type="match status" value="1"/>
</dbReference>
<evidence type="ECO:0000256" key="5">
    <source>
        <dbReference type="ARBA" id="ARBA00023012"/>
    </source>
</evidence>
<keyword evidence="5" id="KW-0902">Two-component regulatory system</keyword>
<dbReference type="GO" id="GO:0016301">
    <property type="term" value="F:kinase activity"/>
    <property type="evidence" value="ECO:0007669"/>
    <property type="project" value="UniProtKB-KW"/>
</dbReference>
<evidence type="ECO:0000256" key="1">
    <source>
        <dbReference type="ARBA" id="ARBA00000085"/>
    </source>
</evidence>
<dbReference type="InterPro" id="IPR003594">
    <property type="entry name" value="HATPase_dom"/>
</dbReference>
<dbReference type="SUPFAM" id="SSF55874">
    <property type="entry name" value="ATPase domain of HSP90 chaperone/DNA topoisomerase II/histidine kinase"/>
    <property type="match status" value="1"/>
</dbReference>
<dbReference type="EC" id="2.7.13.3" evidence="2"/>
<dbReference type="Pfam" id="PF02518">
    <property type="entry name" value="HATPase_c"/>
    <property type="match status" value="1"/>
</dbReference>
<dbReference type="PANTHER" id="PTHR43711:SF1">
    <property type="entry name" value="HISTIDINE KINASE 1"/>
    <property type="match status" value="1"/>
</dbReference>
<dbReference type="InterPro" id="IPR005467">
    <property type="entry name" value="His_kinase_dom"/>
</dbReference>
<dbReference type="RefSeq" id="WP_379913237.1">
    <property type="nucleotide sequence ID" value="NZ_JBHSWE010000001.1"/>
</dbReference>
<keyword evidence="8" id="KW-1185">Reference proteome</keyword>
<evidence type="ECO:0000313" key="7">
    <source>
        <dbReference type="EMBL" id="MFC6672330.1"/>
    </source>
</evidence>